<keyword evidence="7" id="KW-0732">Signal</keyword>
<dbReference type="SMART" id="SM00078">
    <property type="entry name" value="IlGF"/>
    <property type="match status" value="1"/>
</dbReference>
<name>A0A6P7XCB5_9AMPH</name>
<evidence type="ECO:0000256" key="5">
    <source>
        <dbReference type="ARBA" id="ARBA00022702"/>
    </source>
</evidence>
<dbReference type="Proteomes" id="UP000515156">
    <property type="component" value="Chromosome 2"/>
</dbReference>
<dbReference type="InParanoid" id="A0A6P7XCB5"/>
<dbReference type="SUPFAM" id="SSF56994">
    <property type="entry name" value="Insulin-like"/>
    <property type="match status" value="1"/>
</dbReference>
<dbReference type="InterPro" id="IPR036438">
    <property type="entry name" value="Insulin-like_sf"/>
</dbReference>
<evidence type="ECO:0000259" key="8">
    <source>
        <dbReference type="SMART" id="SM00078"/>
    </source>
</evidence>
<keyword evidence="9" id="KW-1185">Reference proteome</keyword>
<reference evidence="10" key="1">
    <citation type="submission" date="2025-08" db="UniProtKB">
        <authorList>
            <consortium name="RefSeq"/>
        </authorList>
    </citation>
    <scope>IDENTIFICATION</scope>
</reference>
<dbReference type="GeneID" id="115462363"/>
<dbReference type="GO" id="GO:0005576">
    <property type="term" value="C:extracellular region"/>
    <property type="evidence" value="ECO:0007669"/>
    <property type="project" value="UniProtKB-SubCell"/>
</dbReference>
<dbReference type="PROSITE" id="PS00262">
    <property type="entry name" value="INSULIN"/>
    <property type="match status" value="1"/>
</dbReference>
<dbReference type="InterPro" id="IPR022353">
    <property type="entry name" value="Insulin_CS"/>
</dbReference>
<keyword evidence="4" id="KW-0964">Secreted</keyword>
<dbReference type="GO" id="GO:0001664">
    <property type="term" value="F:G protein-coupled receptor binding"/>
    <property type="evidence" value="ECO:0007669"/>
    <property type="project" value="TreeGrafter"/>
</dbReference>
<feature type="domain" description="Insulin-like" evidence="8">
    <location>
        <begin position="33"/>
        <end position="190"/>
    </location>
</feature>
<dbReference type="InterPro" id="IPR051777">
    <property type="entry name" value="Insulin-like_neuro_ligands"/>
</dbReference>
<feature type="signal peptide" evidence="7">
    <location>
        <begin position="1"/>
        <end position="17"/>
    </location>
</feature>
<dbReference type="PANTHER" id="PTHR20968">
    <property type="entry name" value="ILGF DOMAIN-CONTAINING PROTEIN"/>
    <property type="match status" value="1"/>
</dbReference>
<dbReference type="OrthoDB" id="8784777at2759"/>
<keyword evidence="6" id="KW-1015">Disulfide bond</keyword>
<dbReference type="FunCoup" id="A0A6P7XCB5">
    <property type="interactions" value="568"/>
</dbReference>
<dbReference type="AlphaFoldDB" id="A0A6P7XCB5"/>
<evidence type="ECO:0000256" key="2">
    <source>
        <dbReference type="ARBA" id="ARBA00009034"/>
    </source>
</evidence>
<protein>
    <submittedName>
        <fullName evidence="10">Relaxin-3-like</fullName>
    </submittedName>
</protein>
<proteinExistence type="inferred from homology"/>
<evidence type="ECO:0000256" key="7">
    <source>
        <dbReference type="SAM" id="SignalP"/>
    </source>
</evidence>
<evidence type="ECO:0000313" key="9">
    <source>
        <dbReference type="Proteomes" id="UP000515156"/>
    </source>
</evidence>
<evidence type="ECO:0000313" key="10">
    <source>
        <dbReference type="RefSeq" id="XP_030048235.1"/>
    </source>
</evidence>
<evidence type="ECO:0000256" key="3">
    <source>
        <dbReference type="ARBA" id="ARBA00011207"/>
    </source>
</evidence>
<organism evidence="9 10">
    <name type="scientific">Microcaecilia unicolor</name>
    <dbReference type="NCBI Taxonomy" id="1415580"/>
    <lineage>
        <taxon>Eukaryota</taxon>
        <taxon>Metazoa</taxon>
        <taxon>Chordata</taxon>
        <taxon>Craniata</taxon>
        <taxon>Vertebrata</taxon>
        <taxon>Euteleostomi</taxon>
        <taxon>Amphibia</taxon>
        <taxon>Gymnophiona</taxon>
        <taxon>Siphonopidae</taxon>
        <taxon>Microcaecilia</taxon>
    </lineage>
</organism>
<dbReference type="KEGG" id="muo:115462363"/>
<accession>A0A6P7XCB5</accession>
<sequence>MLRISFCHLFCIGLLLAECPGLLGTQGGGEFGVKLCGREFIRAVIYTCGGSRWKRLWTEAVPSELSPKPFSGRASNDSTQTYNKELASLNLQSIFGSDLQQLQKASQSFGQQMFKDSFSLNDDYNEYGPASEDINAYVHQVEEALRGKGAIPPDRYPWEKNHRRKRDFSIGLAGMCCRWGCTKTEISTLC</sequence>
<comment type="subcellular location">
    <subcellularLocation>
        <location evidence="1">Secreted</location>
    </subcellularLocation>
</comment>
<comment type="subunit">
    <text evidence="3">Heterodimer of a B chain and an A chain linked by two disulfide bonds.</text>
</comment>
<dbReference type="CDD" id="cd04365">
    <property type="entry name" value="IlGF_relaxin_like"/>
    <property type="match status" value="1"/>
</dbReference>
<evidence type="ECO:0000256" key="4">
    <source>
        <dbReference type="ARBA" id="ARBA00022525"/>
    </source>
</evidence>
<evidence type="ECO:0000256" key="6">
    <source>
        <dbReference type="ARBA" id="ARBA00023157"/>
    </source>
</evidence>
<dbReference type="RefSeq" id="XP_030048235.1">
    <property type="nucleotide sequence ID" value="XM_030192375.1"/>
</dbReference>
<dbReference type="InterPro" id="IPR016179">
    <property type="entry name" value="Insulin-like"/>
</dbReference>
<evidence type="ECO:0000256" key="1">
    <source>
        <dbReference type="ARBA" id="ARBA00004613"/>
    </source>
</evidence>
<dbReference type="GO" id="GO:0005179">
    <property type="term" value="F:hormone activity"/>
    <property type="evidence" value="ECO:0007669"/>
    <property type="project" value="UniProtKB-KW"/>
</dbReference>
<dbReference type="PANTHER" id="PTHR20968:SF4">
    <property type="entry name" value="RELAXIN 3"/>
    <property type="match status" value="1"/>
</dbReference>
<feature type="chain" id="PRO_5027894491" evidence="7">
    <location>
        <begin position="18"/>
        <end position="190"/>
    </location>
</feature>
<gene>
    <name evidence="10" type="primary">LOC115462363</name>
</gene>
<keyword evidence="5" id="KW-0372">Hormone</keyword>
<comment type="similarity">
    <text evidence="2">Belongs to the insulin family.</text>
</comment>